<accession>A0A517N325</accession>
<keyword evidence="2" id="KW-1185">Reference proteome</keyword>
<organism evidence="1 2">
    <name type="scientific">Adhaeretor mobilis</name>
    <dbReference type="NCBI Taxonomy" id="1930276"/>
    <lineage>
        <taxon>Bacteria</taxon>
        <taxon>Pseudomonadati</taxon>
        <taxon>Planctomycetota</taxon>
        <taxon>Planctomycetia</taxon>
        <taxon>Pirellulales</taxon>
        <taxon>Lacipirellulaceae</taxon>
        <taxon>Adhaeretor</taxon>
    </lineage>
</organism>
<evidence type="ECO:0000313" key="2">
    <source>
        <dbReference type="Proteomes" id="UP000319852"/>
    </source>
</evidence>
<dbReference type="AlphaFoldDB" id="A0A517N325"/>
<reference evidence="1 2" key="1">
    <citation type="submission" date="2019-02" db="EMBL/GenBank/DDBJ databases">
        <title>Deep-cultivation of Planctomycetes and their phenomic and genomic characterization uncovers novel biology.</title>
        <authorList>
            <person name="Wiegand S."/>
            <person name="Jogler M."/>
            <person name="Boedeker C."/>
            <person name="Pinto D."/>
            <person name="Vollmers J."/>
            <person name="Rivas-Marin E."/>
            <person name="Kohn T."/>
            <person name="Peeters S.H."/>
            <person name="Heuer A."/>
            <person name="Rast P."/>
            <person name="Oberbeckmann S."/>
            <person name="Bunk B."/>
            <person name="Jeske O."/>
            <person name="Meyerdierks A."/>
            <person name="Storesund J.E."/>
            <person name="Kallscheuer N."/>
            <person name="Luecker S."/>
            <person name="Lage O.M."/>
            <person name="Pohl T."/>
            <person name="Merkel B.J."/>
            <person name="Hornburger P."/>
            <person name="Mueller R.-W."/>
            <person name="Bruemmer F."/>
            <person name="Labrenz M."/>
            <person name="Spormann A.M."/>
            <person name="Op den Camp H."/>
            <person name="Overmann J."/>
            <person name="Amann R."/>
            <person name="Jetten M.S.M."/>
            <person name="Mascher T."/>
            <person name="Medema M.H."/>
            <person name="Devos D.P."/>
            <person name="Kaster A.-K."/>
            <person name="Ovreas L."/>
            <person name="Rohde M."/>
            <person name="Galperin M.Y."/>
            <person name="Jogler C."/>
        </authorList>
    </citation>
    <scope>NUCLEOTIDE SEQUENCE [LARGE SCALE GENOMIC DNA]</scope>
    <source>
        <strain evidence="1 2">HG15A2</strain>
    </source>
</reference>
<proteinExistence type="predicted"/>
<dbReference type="KEGG" id="amob:HG15A2_48780"/>
<evidence type="ECO:0000313" key="1">
    <source>
        <dbReference type="EMBL" id="QDT01536.1"/>
    </source>
</evidence>
<dbReference type="Proteomes" id="UP000319852">
    <property type="component" value="Chromosome"/>
</dbReference>
<name>A0A517N325_9BACT</name>
<dbReference type="EMBL" id="CP036263">
    <property type="protein sequence ID" value="QDT01536.1"/>
    <property type="molecule type" value="Genomic_DNA"/>
</dbReference>
<dbReference type="RefSeq" id="WP_218932197.1">
    <property type="nucleotide sequence ID" value="NZ_CP036263.1"/>
</dbReference>
<protein>
    <submittedName>
        <fullName evidence="1">Uncharacterized protein</fullName>
    </submittedName>
</protein>
<gene>
    <name evidence="1" type="ORF">HG15A2_48780</name>
</gene>
<sequence length="45" mass="5198">MFETSAVLALQPGWKWWPNRSQAEGTDLLLRCNNFALLVMAYELL</sequence>